<dbReference type="EMBL" id="JAUJYO010000022">
    <property type="protein sequence ID" value="KAK1281741.1"/>
    <property type="molecule type" value="Genomic_DNA"/>
</dbReference>
<evidence type="ECO:0000259" key="1">
    <source>
        <dbReference type="Pfam" id="PF03478"/>
    </source>
</evidence>
<sequence length="357" mass="40984">MEAKRSNHGFPLLLLSRRPTATNNRRNCSLYSPLERKLHPIRFPDRSRPERCLGSSSDGWLCMVDDSLQLYLLNPFSNSVVFLPPLRTTLLAMPRPHPRHRRSLTFSVIRRNDEGIELIGSGAFVRDEYLQKAVWSAKPTDPNCVIVLLWRTPHSIVCCRRGDEQWTVIGTSLSFISDAIFYREKLYVVGGEETMRVVAIDLLHQEEQEMLMPEFGFHIDLGDQLYLAEGPSGLLFTVRHLLHWVHDVAYVTVGFETFRFDETVKKWVKTDGLGDGMLFLGLNTSMWVSCGDFKKCRGNCIYFTDDYNEDSTSNLASVGMGEDSGVFHLDDLSFGSIYDDEDMKWKYPYPVWVFLNT</sequence>
<evidence type="ECO:0000313" key="2">
    <source>
        <dbReference type="EMBL" id="KAK1281741.1"/>
    </source>
</evidence>
<protein>
    <recommendedName>
        <fullName evidence="1">KIB1-4 beta-propeller domain-containing protein</fullName>
    </recommendedName>
</protein>
<dbReference type="AlphaFoldDB" id="A0AAV9BYW4"/>
<dbReference type="InterPro" id="IPR050942">
    <property type="entry name" value="F-box_BR-signaling"/>
</dbReference>
<organism evidence="2 3">
    <name type="scientific">Acorus calamus</name>
    <name type="common">Sweet flag</name>
    <dbReference type="NCBI Taxonomy" id="4465"/>
    <lineage>
        <taxon>Eukaryota</taxon>
        <taxon>Viridiplantae</taxon>
        <taxon>Streptophyta</taxon>
        <taxon>Embryophyta</taxon>
        <taxon>Tracheophyta</taxon>
        <taxon>Spermatophyta</taxon>
        <taxon>Magnoliopsida</taxon>
        <taxon>Liliopsida</taxon>
        <taxon>Acoraceae</taxon>
        <taxon>Acorus</taxon>
    </lineage>
</organism>
<dbReference type="Proteomes" id="UP001180020">
    <property type="component" value="Unassembled WGS sequence"/>
</dbReference>
<dbReference type="InterPro" id="IPR005174">
    <property type="entry name" value="KIB1-4_b-propeller"/>
</dbReference>
<dbReference type="Pfam" id="PF03478">
    <property type="entry name" value="Beta-prop_KIB1-4"/>
    <property type="match status" value="1"/>
</dbReference>
<reference evidence="2" key="2">
    <citation type="submission" date="2023-06" db="EMBL/GenBank/DDBJ databases">
        <authorList>
            <person name="Ma L."/>
            <person name="Liu K.-W."/>
            <person name="Li Z."/>
            <person name="Hsiao Y.-Y."/>
            <person name="Qi Y."/>
            <person name="Fu T."/>
            <person name="Tang G."/>
            <person name="Zhang D."/>
            <person name="Sun W.-H."/>
            <person name="Liu D.-K."/>
            <person name="Li Y."/>
            <person name="Chen G.-Z."/>
            <person name="Liu X.-D."/>
            <person name="Liao X.-Y."/>
            <person name="Jiang Y.-T."/>
            <person name="Yu X."/>
            <person name="Hao Y."/>
            <person name="Huang J."/>
            <person name="Zhao X.-W."/>
            <person name="Ke S."/>
            <person name="Chen Y.-Y."/>
            <person name="Wu W.-L."/>
            <person name="Hsu J.-L."/>
            <person name="Lin Y.-F."/>
            <person name="Huang M.-D."/>
            <person name="Li C.-Y."/>
            <person name="Huang L."/>
            <person name="Wang Z.-W."/>
            <person name="Zhao X."/>
            <person name="Zhong W.-Y."/>
            <person name="Peng D.-H."/>
            <person name="Ahmad S."/>
            <person name="Lan S."/>
            <person name="Zhang J.-S."/>
            <person name="Tsai W.-C."/>
            <person name="Van De Peer Y."/>
            <person name="Liu Z.-J."/>
        </authorList>
    </citation>
    <scope>NUCLEOTIDE SEQUENCE</scope>
    <source>
        <strain evidence="2">CP</strain>
        <tissue evidence="2">Leaves</tissue>
    </source>
</reference>
<comment type="caution">
    <text evidence="2">The sequence shown here is derived from an EMBL/GenBank/DDBJ whole genome shotgun (WGS) entry which is preliminary data.</text>
</comment>
<reference evidence="2" key="1">
    <citation type="journal article" date="2023" name="Nat. Commun.">
        <title>Diploid and tetraploid genomes of Acorus and the evolution of monocots.</title>
        <authorList>
            <person name="Ma L."/>
            <person name="Liu K.W."/>
            <person name="Li Z."/>
            <person name="Hsiao Y.Y."/>
            <person name="Qi Y."/>
            <person name="Fu T."/>
            <person name="Tang G.D."/>
            <person name="Zhang D."/>
            <person name="Sun W.H."/>
            <person name="Liu D.K."/>
            <person name="Li Y."/>
            <person name="Chen G.Z."/>
            <person name="Liu X.D."/>
            <person name="Liao X.Y."/>
            <person name="Jiang Y.T."/>
            <person name="Yu X."/>
            <person name="Hao Y."/>
            <person name="Huang J."/>
            <person name="Zhao X.W."/>
            <person name="Ke S."/>
            <person name="Chen Y.Y."/>
            <person name="Wu W.L."/>
            <person name="Hsu J.L."/>
            <person name="Lin Y.F."/>
            <person name="Huang M.D."/>
            <person name="Li C.Y."/>
            <person name="Huang L."/>
            <person name="Wang Z.W."/>
            <person name="Zhao X."/>
            <person name="Zhong W.Y."/>
            <person name="Peng D.H."/>
            <person name="Ahmad S."/>
            <person name="Lan S."/>
            <person name="Zhang J.S."/>
            <person name="Tsai W.C."/>
            <person name="Van de Peer Y."/>
            <person name="Liu Z.J."/>
        </authorList>
    </citation>
    <scope>NUCLEOTIDE SEQUENCE</scope>
    <source>
        <strain evidence="2">CP</strain>
    </source>
</reference>
<proteinExistence type="predicted"/>
<keyword evidence="3" id="KW-1185">Reference proteome</keyword>
<feature type="domain" description="KIB1-4 beta-propeller" evidence="1">
    <location>
        <begin position="30"/>
        <end position="327"/>
    </location>
</feature>
<name>A0AAV9BYW4_ACOCL</name>
<gene>
    <name evidence="2" type="ORF">QJS10_CPB22g00813</name>
</gene>
<evidence type="ECO:0000313" key="3">
    <source>
        <dbReference type="Proteomes" id="UP001180020"/>
    </source>
</evidence>
<accession>A0AAV9BYW4</accession>
<dbReference type="PANTHER" id="PTHR44259">
    <property type="entry name" value="OS07G0183000 PROTEIN-RELATED"/>
    <property type="match status" value="1"/>
</dbReference>